<dbReference type="AlphaFoldDB" id="A0A252A3N7"/>
<sequence length="64" mass="6747">MTDNILTMSQAATISGVPIPTLYAYAKSGVLKTQRIASVITTDTASLQEVSSAHAAAKRLRVRA</sequence>
<protein>
    <recommendedName>
        <fullName evidence="3">Helix-turn-helix domain-containing protein</fullName>
    </recommendedName>
</protein>
<name>A0A252A3N7_9PROT</name>
<accession>A0A252A3N7</accession>
<evidence type="ECO:0000313" key="1">
    <source>
        <dbReference type="EMBL" id="OUI83379.1"/>
    </source>
</evidence>
<dbReference type="Proteomes" id="UP000194565">
    <property type="component" value="Unassembled WGS sequence"/>
</dbReference>
<evidence type="ECO:0008006" key="3">
    <source>
        <dbReference type="Google" id="ProtNLM"/>
    </source>
</evidence>
<gene>
    <name evidence="1" type="ORF">HC62_14580</name>
</gene>
<dbReference type="RefSeq" id="WP_086641817.1">
    <property type="nucleotide sequence ID" value="NZ_JOMM01000051.1"/>
</dbReference>
<reference evidence="1 2" key="1">
    <citation type="submission" date="2014-06" db="EMBL/GenBank/DDBJ databases">
        <authorList>
            <person name="Ju J."/>
            <person name="Zhang J."/>
        </authorList>
    </citation>
    <scope>NUCLEOTIDE SEQUENCE [LARGE SCALE GENOMIC DNA]</scope>
    <source>
        <strain evidence="1">DmW_042</strain>
    </source>
</reference>
<evidence type="ECO:0000313" key="2">
    <source>
        <dbReference type="Proteomes" id="UP000194565"/>
    </source>
</evidence>
<dbReference type="EMBL" id="JOMM01000051">
    <property type="protein sequence ID" value="OUI83379.1"/>
    <property type="molecule type" value="Genomic_DNA"/>
</dbReference>
<organism evidence="1 2">
    <name type="scientific">Acetobacter tropicalis</name>
    <dbReference type="NCBI Taxonomy" id="104102"/>
    <lineage>
        <taxon>Bacteria</taxon>
        <taxon>Pseudomonadati</taxon>
        <taxon>Pseudomonadota</taxon>
        <taxon>Alphaproteobacteria</taxon>
        <taxon>Acetobacterales</taxon>
        <taxon>Acetobacteraceae</taxon>
        <taxon>Acetobacter</taxon>
    </lineage>
</organism>
<proteinExistence type="predicted"/>
<comment type="caution">
    <text evidence="1">The sequence shown here is derived from an EMBL/GenBank/DDBJ whole genome shotgun (WGS) entry which is preliminary data.</text>
</comment>